<keyword evidence="2" id="KW-0732">Signal</keyword>
<evidence type="ECO:0000313" key="4">
    <source>
        <dbReference type="Proteomes" id="UP000305948"/>
    </source>
</evidence>
<name>A0A5C3MU55_9AGAM</name>
<evidence type="ECO:0000313" key="3">
    <source>
        <dbReference type="EMBL" id="TFK47328.1"/>
    </source>
</evidence>
<sequence length="198" mass="20766">MTFGLLGTICLLWLAIHGIHKAILKRIRASILPLPNSSGRSGPTHSPFSSVSVTVQSVYLKVESAGFNPAQERLAALLLQARNSVFRIVVVRLYDAGAVLGVLGLLTALGLLTFVTATTLVSLLSSTPSGLQNVPVYSTKTFVKRASIESHVITSEPAGAGSGGGLITPIVSTLARGLQFLNAGKNDDSGRLVDIPFF</sequence>
<keyword evidence="1" id="KW-0472">Membrane</keyword>
<evidence type="ECO:0000256" key="1">
    <source>
        <dbReference type="SAM" id="Phobius"/>
    </source>
</evidence>
<dbReference type="Proteomes" id="UP000305948">
    <property type="component" value="Unassembled WGS sequence"/>
</dbReference>
<dbReference type="STRING" id="5364.A0A5C3MU55"/>
<proteinExistence type="predicted"/>
<accession>A0A5C3MU55</accession>
<organism evidence="3 4">
    <name type="scientific">Heliocybe sulcata</name>
    <dbReference type="NCBI Taxonomy" id="5364"/>
    <lineage>
        <taxon>Eukaryota</taxon>
        <taxon>Fungi</taxon>
        <taxon>Dikarya</taxon>
        <taxon>Basidiomycota</taxon>
        <taxon>Agaricomycotina</taxon>
        <taxon>Agaricomycetes</taxon>
        <taxon>Gloeophyllales</taxon>
        <taxon>Gloeophyllaceae</taxon>
        <taxon>Heliocybe</taxon>
    </lineage>
</organism>
<feature type="transmembrane region" description="Helical" evidence="1">
    <location>
        <begin position="98"/>
        <end position="124"/>
    </location>
</feature>
<protein>
    <submittedName>
        <fullName evidence="3">Uncharacterized protein</fullName>
    </submittedName>
</protein>
<reference evidence="3 4" key="1">
    <citation type="journal article" date="2019" name="Nat. Ecol. Evol.">
        <title>Megaphylogeny resolves global patterns of mushroom evolution.</title>
        <authorList>
            <person name="Varga T."/>
            <person name="Krizsan K."/>
            <person name="Foldi C."/>
            <person name="Dima B."/>
            <person name="Sanchez-Garcia M."/>
            <person name="Sanchez-Ramirez S."/>
            <person name="Szollosi G.J."/>
            <person name="Szarkandi J.G."/>
            <person name="Papp V."/>
            <person name="Albert L."/>
            <person name="Andreopoulos W."/>
            <person name="Angelini C."/>
            <person name="Antonin V."/>
            <person name="Barry K.W."/>
            <person name="Bougher N.L."/>
            <person name="Buchanan P."/>
            <person name="Buyck B."/>
            <person name="Bense V."/>
            <person name="Catcheside P."/>
            <person name="Chovatia M."/>
            <person name="Cooper J."/>
            <person name="Damon W."/>
            <person name="Desjardin D."/>
            <person name="Finy P."/>
            <person name="Geml J."/>
            <person name="Haridas S."/>
            <person name="Hughes K."/>
            <person name="Justo A."/>
            <person name="Karasinski D."/>
            <person name="Kautmanova I."/>
            <person name="Kiss B."/>
            <person name="Kocsube S."/>
            <person name="Kotiranta H."/>
            <person name="LaButti K.M."/>
            <person name="Lechner B.E."/>
            <person name="Liimatainen K."/>
            <person name="Lipzen A."/>
            <person name="Lukacs Z."/>
            <person name="Mihaltcheva S."/>
            <person name="Morgado L.N."/>
            <person name="Niskanen T."/>
            <person name="Noordeloos M.E."/>
            <person name="Ohm R.A."/>
            <person name="Ortiz-Santana B."/>
            <person name="Ovrebo C."/>
            <person name="Racz N."/>
            <person name="Riley R."/>
            <person name="Savchenko A."/>
            <person name="Shiryaev A."/>
            <person name="Soop K."/>
            <person name="Spirin V."/>
            <person name="Szebenyi C."/>
            <person name="Tomsovsky M."/>
            <person name="Tulloss R.E."/>
            <person name="Uehling J."/>
            <person name="Grigoriev I.V."/>
            <person name="Vagvolgyi C."/>
            <person name="Papp T."/>
            <person name="Martin F.M."/>
            <person name="Miettinen O."/>
            <person name="Hibbett D.S."/>
            <person name="Nagy L.G."/>
        </authorList>
    </citation>
    <scope>NUCLEOTIDE SEQUENCE [LARGE SCALE GENOMIC DNA]</scope>
    <source>
        <strain evidence="3 4">OMC1185</strain>
    </source>
</reference>
<evidence type="ECO:0000256" key="2">
    <source>
        <dbReference type="SAM" id="SignalP"/>
    </source>
</evidence>
<dbReference type="EMBL" id="ML213524">
    <property type="protein sequence ID" value="TFK47328.1"/>
    <property type="molecule type" value="Genomic_DNA"/>
</dbReference>
<gene>
    <name evidence="3" type="ORF">OE88DRAFT_792785</name>
</gene>
<dbReference type="AlphaFoldDB" id="A0A5C3MU55"/>
<keyword evidence="1" id="KW-0812">Transmembrane</keyword>
<feature type="signal peptide" evidence="2">
    <location>
        <begin position="1"/>
        <end position="18"/>
    </location>
</feature>
<feature type="chain" id="PRO_5022779543" evidence="2">
    <location>
        <begin position="19"/>
        <end position="198"/>
    </location>
</feature>
<keyword evidence="4" id="KW-1185">Reference proteome</keyword>
<dbReference type="OrthoDB" id="10618458at2759"/>
<keyword evidence="1" id="KW-1133">Transmembrane helix</keyword>